<keyword evidence="3" id="KW-1185">Reference proteome</keyword>
<comment type="caution">
    <text evidence="2">The sequence shown here is derived from an EMBL/GenBank/DDBJ whole genome shotgun (WGS) entry which is preliminary data.</text>
</comment>
<dbReference type="Proteomes" id="UP000267128">
    <property type="component" value="Unassembled WGS sequence"/>
</dbReference>
<sequence>MRGVAIAGRPVARLLDDGITLEVLRVCTDGTPNACSMLYGAVRRAGIAMGYPPRRIITYTLASESGRSLHAAGWIRDAEVKGESWDRPNRARTDKHPVEPKIRWRAAA</sequence>
<reference evidence="2 3" key="1">
    <citation type="submission" date="2018-11" db="EMBL/GenBank/DDBJ databases">
        <authorList>
            <person name="Li F."/>
        </authorList>
    </citation>
    <scope>NUCLEOTIDE SEQUENCE [LARGE SCALE GENOMIC DNA]</scope>
    <source>
        <strain evidence="2 3">Gsoil 097</strain>
    </source>
</reference>
<name>A0A3N0CSD4_9ACTN</name>
<dbReference type="EMBL" id="RJSE01000001">
    <property type="protein sequence ID" value="RNL66279.1"/>
    <property type="molecule type" value="Genomic_DNA"/>
</dbReference>
<accession>A0A3N0CSD4</accession>
<organism evidence="2 3">
    <name type="scientific">Nocardioides marmoriginsengisoli</name>
    <dbReference type="NCBI Taxonomy" id="661483"/>
    <lineage>
        <taxon>Bacteria</taxon>
        <taxon>Bacillati</taxon>
        <taxon>Actinomycetota</taxon>
        <taxon>Actinomycetes</taxon>
        <taxon>Propionibacteriales</taxon>
        <taxon>Nocardioidaceae</taxon>
        <taxon>Nocardioides</taxon>
    </lineage>
</organism>
<dbReference type="InterPro" id="IPR053780">
    <property type="entry name" value="Gp66-like"/>
</dbReference>
<evidence type="ECO:0000256" key="1">
    <source>
        <dbReference type="SAM" id="MobiDB-lite"/>
    </source>
</evidence>
<gene>
    <name evidence="2" type="ORF">EFK50_01230</name>
</gene>
<protein>
    <submittedName>
        <fullName evidence="2">Uncharacterized protein</fullName>
    </submittedName>
</protein>
<proteinExistence type="predicted"/>
<feature type="compositionally biased region" description="Basic and acidic residues" evidence="1">
    <location>
        <begin position="84"/>
        <end position="102"/>
    </location>
</feature>
<dbReference type="NCBIfam" id="NF045478">
    <property type="entry name" value="XF1762_fam"/>
    <property type="match status" value="1"/>
</dbReference>
<evidence type="ECO:0000313" key="3">
    <source>
        <dbReference type="Proteomes" id="UP000267128"/>
    </source>
</evidence>
<dbReference type="AlphaFoldDB" id="A0A3N0CSD4"/>
<feature type="region of interest" description="Disordered" evidence="1">
    <location>
        <begin position="84"/>
        <end position="108"/>
    </location>
</feature>
<evidence type="ECO:0000313" key="2">
    <source>
        <dbReference type="EMBL" id="RNL66279.1"/>
    </source>
</evidence>